<dbReference type="CDD" id="cd08432">
    <property type="entry name" value="PBP2_GcdR_TrpI_HvrB_AmpR_like"/>
    <property type="match status" value="1"/>
</dbReference>
<dbReference type="Pfam" id="PF03466">
    <property type="entry name" value="LysR_substrate"/>
    <property type="match status" value="1"/>
</dbReference>
<dbReference type="InterPro" id="IPR058163">
    <property type="entry name" value="LysR-type_TF_proteobact-type"/>
</dbReference>
<dbReference type="SUPFAM" id="SSF46785">
    <property type="entry name" value="Winged helix' DNA-binding domain"/>
    <property type="match status" value="1"/>
</dbReference>
<organism evidence="6 7">
    <name type="scientific">Roseibium album</name>
    <dbReference type="NCBI Taxonomy" id="311410"/>
    <lineage>
        <taxon>Bacteria</taxon>
        <taxon>Pseudomonadati</taxon>
        <taxon>Pseudomonadota</taxon>
        <taxon>Alphaproteobacteria</taxon>
        <taxon>Hyphomicrobiales</taxon>
        <taxon>Stappiaceae</taxon>
        <taxon>Roseibium</taxon>
    </lineage>
</organism>
<reference evidence="7" key="1">
    <citation type="submission" date="2015-07" db="EMBL/GenBank/DDBJ databases">
        <authorList>
            <person name="Rodrigo-Torres Lidia"/>
            <person name="Arahal R.David."/>
        </authorList>
    </citation>
    <scope>NUCLEOTIDE SEQUENCE [LARGE SCALE GENOMIC DNA]</scope>
    <source>
        <strain evidence="7">CECT 5096</strain>
    </source>
</reference>
<sequence length="301" mass="33569">MQNLWKIVGSPRYILIFEAAARHGSFTRAAAELNVQQPAVSAAVKRLEQALGAPLFRRSHKKVELTPAGARFYAETSKGLHQILEAAHAVQAGARNAIVTLCASTAFNTYWMMPRLRTLRDLHPNIDLRLQSSDREPDIDDGGITLAIRRGDGRWPGCHAALIAEETIYPIASPALMTAAELRHKADILGHTLIHLEEPVRERPSWKDWFDAQGCNVAIPPSGLRLNDYALVLNAAISGEGIAFGWNHLARPLVRKKLLNARMDWSWRTGMGFYLVWSKSRPLSENAERVRKWFVSAAAIE</sequence>
<dbReference type="PRINTS" id="PR00039">
    <property type="entry name" value="HTHLYSR"/>
</dbReference>
<protein>
    <submittedName>
        <fullName evidence="6">Gcv operon activator</fullName>
    </submittedName>
</protein>
<dbReference type="PANTHER" id="PTHR30537">
    <property type="entry name" value="HTH-TYPE TRANSCRIPTIONAL REGULATOR"/>
    <property type="match status" value="1"/>
</dbReference>
<name>A0A0M7AZA2_9HYPH</name>
<evidence type="ECO:0000313" key="6">
    <source>
        <dbReference type="EMBL" id="CTQ68471.1"/>
    </source>
</evidence>
<keyword evidence="4" id="KW-0804">Transcription</keyword>
<evidence type="ECO:0000313" key="7">
    <source>
        <dbReference type="Proteomes" id="UP000049983"/>
    </source>
</evidence>
<dbReference type="Pfam" id="PF00126">
    <property type="entry name" value="HTH_1"/>
    <property type="match status" value="1"/>
</dbReference>
<dbReference type="Gene3D" id="1.10.10.10">
    <property type="entry name" value="Winged helix-like DNA-binding domain superfamily/Winged helix DNA-binding domain"/>
    <property type="match status" value="1"/>
</dbReference>
<evidence type="ECO:0000259" key="5">
    <source>
        <dbReference type="PROSITE" id="PS50931"/>
    </source>
</evidence>
<gene>
    <name evidence="6" type="primary">gcvA_7</name>
    <name evidence="6" type="ORF">LA5096_01822</name>
</gene>
<dbReference type="InterPro" id="IPR036388">
    <property type="entry name" value="WH-like_DNA-bd_sf"/>
</dbReference>
<dbReference type="PANTHER" id="PTHR30537:SF74">
    <property type="entry name" value="HTH-TYPE TRANSCRIPTIONAL REGULATOR TRPI"/>
    <property type="match status" value="1"/>
</dbReference>
<evidence type="ECO:0000256" key="2">
    <source>
        <dbReference type="ARBA" id="ARBA00023015"/>
    </source>
</evidence>
<dbReference type="EMBL" id="CXWC01000003">
    <property type="protein sequence ID" value="CTQ68471.1"/>
    <property type="molecule type" value="Genomic_DNA"/>
</dbReference>
<dbReference type="AlphaFoldDB" id="A0A0M7AZA2"/>
<dbReference type="RefSeq" id="WP_055119622.1">
    <property type="nucleotide sequence ID" value="NZ_CANKXR010000006.1"/>
</dbReference>
<dbReference type="GeneID" id="97669231"/>
<keyword evidence="3" id="KW-0238">DNA-binding</keyword>
<dbReference type="Gene3D" id="3.40.190.10">
    <property type="entry name" value="Periplasmic binding protein-like II"/>
    <property type="match status" value="2"/>
</dbReference>
<keyword evidence="7" id="KW-1185">Reference proteome</keyword>
<proteinExistence type="inferred from homology"/>
<evidence type="ECO:0000256" key="4">
    <source>
        <dbReference type="ARBA" id="ARBA00023163"/>
    </source>
</evidence>
<feature type="domain" description="HTH lysR-type" evidence="5">
    <location>
        <begin position="16"/>
        <end position="66"/>
    </location>
</feature>
<dbReference type="STRING" id="311410.LA5095_04843"/>
<keyword evidence="2" id="KW-0805">Transcription regulation</keyword>
<dbReference type="GO" id="GO:0043565">
    <property type="term" value="F:sequence-specific DNA binding"/>
    <property type="evidence" value="ECO:0007669"/>
    <property type="project" value="TreeGrafter"/>
</dbReference>
<dbReference type="InterPro" id="IPR000847">
    <property type="entry name" value="LysR_HTH_N"/>
</dbReference>
<dbReference type="GO" id="GO:0003700">
    <property type="term" value="F:DNA-binding transcription factor activity"/>
    <property type="evidence" value="ECO:0007669"/>
    <property type="project" value="InterPro"/>
</dbReference>
<dbReference type="InterPro" id="IPR005119">
    <property type="entry name" value="LysR_subst-bd"/>
</dbReference>
<evidence type="ECO:0000256" key="1">
    <source>
        <dbReference type="ARBA" id="ARBA00009437"/>
    </source>
</evidence>
<dbReference type="GO" id="GO:0006351">
    <property type="term" value="P:DNA-templated transcription"/>
    <property type="evidence" value="ECO:0007669"/>
    <property type="project" value="TreeGrafter"/>
</dbReference>
<dbReference type="PROSITE" id="PS50931">
    <property type="entry name" value="HTH_LYSR"/>
    <property type="match status" value="1"/>
</dbReference>
<evidence type="ECO:0000256" key="3">
    <source>
        <dbReference type="ARBA" id="ARBA00023125"/>
    </source>
</evidence>
<dbReference type="OrthoDB" id="9804958at2"/>
<accession>A0A0M7AZA2</accession>
<comment type="similarity">
    <text evidence="1">Belongs to the LysR transcriptional regulatory family.</text>
</comment>
<dbReference type="SUPFAM" id="SSF53850">
    <property type="entry name" value="Periplasmic binding protein-like II"/>
    <property type="match status" value="1"/>
</dbReference>
<dbReference type="InterPro" id="IPR036390">
    <property type="entry name" value="WH_DNA-bd_sf"/>
</dbReference>
<dbReference type="Proteomes" id="UP000049983">
    <property type="component" value="Unassembled WGS sequence"/>
</dbReference>
<dbReference type="FunFam" id="1.10.10.10:FF:000001">
    <property type="entry name" value="LysR family transcriptional regulator"/>
    <property type="match status" value="1"/>
</dbReference>